<dbReference type="Gene3D" id="3.30.70.1280">
    <property type="entry name" value="SP0830-like domains"/>
    <property type="match status" value="1"/>
</dbReference>
<comment type="caution">
    <text evidence="1">The sequence shown here is derived from an EMBL/GenBank/DDBJ whole genome shotgun (WGS) entry which is preliminary data.</text>
</comment>
<evidence type="ECO:0000313" key="2">
    <source>
        <dbReference type="Proteomes" id="UP001597533"/>
    </source>
</evidence>
<dbReference type="Proteomes" id="UP001597533">
    <property type="component" value="Unassembled WGS sequence"/>
</dbReference>
<dbReference type="EMBL" id="JBHUOV010000001">
    <property type="protein sequence ID" value="MFD2822906.1"/>
    <property type="molecule type" value="Genomic_DNA"/>
</dbReference>
<dbReference type="PANTHER" id="PTHR36439:SF1">
    <property type="entry name" value="DUF1697 DOMAIN-CONTAINING PROTEIN"/>
    <property type="match status" value="1"/>
</dbReference>
<keyword evidence="2" id="KW-1185">Reference proteome</keyword>
<dbReference type="PANTHER" id="PTHR36439">
    <property type="entry name" value="BLL4334 PROTEIN"/>
    <property type="match status" value="1"/>
</dbReference>
<dbReference type="RefSeq" id="WP_379898002.1">
    <property type="nucleotide sequence ID" value="NZ_JBHUOV010000001.1"/>
</dbReference>
<dbReference type="InterPro" id="IPR012545">
    <property type="entry name" value="DUF1697"/>
</dbReference>
<name>A0ABW5WM00_9FLAO</name>
<dbReference type="Pfam" id="PF08002">
    <property type="entry name" value="DUF1697"/>
    <property type="match status" value="1"/>
</dbReference>
<organism evidence="1 2">
    <name type="scientific">Lacinutrix iliipiscaria</name>
    <dbReference type="NCBI Taxonomy" id="1230532"/>
    <lineage>
        <taxon>Bacteria</taxon>
        <taxon>Pseudomonadati</taxon>
        <taxon>Bacteroidota</taxon>
        <taxon>Flavobacteriia</taxon>
        <taxon>Flavobacteriales</taxon>
        <taxon>Flavobacteriaceae</taxon>
        <taxon>Lacinutrix</taxon>
    </lineage>
</organism>
<dbReference type="PIRSF" id="PIRSF008502">
    <property type="entry name" value="UCP008502"/>
    <property type="match status" value="1"/>
</dbReference>
<proteinExistence type="predicted"/>
<evidence type="ECO:0000313" key="1">
    <source>
        <dbReference type="EMBL" id="MFD2822906.1"/>
    </source>
</evidence>
<gene>
    <name evidence="1" type="ORF">ACFS5M_04445</name>
</gene>
<sequence>MMISYIALLRGINVGGHKKIPMADLRELLANLGLKNVQTYIQSGNVVFKSTEKNAQKLEKVIYNAIRSHFGFEVPVLIKTTQDIQRIFKACPFSEEEKKASYFMMLSDTPDQDLIKKASEKVYEGEVYKIINDCIYLYCDKGYGRAKFNMNFFERQLKTTGTARNYNTMLKLIAMSSENEINQ</sequence>
<reference evidence="2" key="1">
    <citation type="journal article" date="2019" name="Int. J. Syst. Evol. Microbiol.">
        <title>The Global Catalogue of Microorganisms (GCM) 10K type strain sequencing project: providing services to taxonomists for standard genome sequencing and annotation.</title>
        <authorList>
            <consortium name="The Broad Institute Genomics Platform"/>
            <consortium name="The Broad Institute Genome Sequencing Center for Infectious Disease"/>
            <person name="Wu L."/>
            <person name="Ma J."/>
        </authorList>
    </citation>
    <scope>NUCLEOTIDE SEQUENCE [LARGE SCALE GENOMIC DNA]</scope>
    <source>
        <strain evidence="2">KCTC 32141</strain>
    </source>
</reference>
<dbReference type="SUPFAM" id="SSF160379">
    <property type="entry name" value="SP0830-like"/>
    <property type="match status" value="1"/>
</dbReference>
<protein>
    <submittedName>
        <fullName evidence="1">DUF1697 domain-containing protein</fullName>
    </submittedName>
</protein>
<accession>A0ABW5WM00</accession>